<dbReference type="Pfam" id="PF17389">
    <property type="entry name" value="Bac_rhamnosid6H"/>
    <property type="match status" value="1"/>
</dbReference>
<dbReference type="Proteomes" id="UP001304671">
    <property type="component" value="Unassembled WGS sequence"/>
</dbReference>
<dbReference type="Gene3D" id="1.50.10.10">
    <property type="match status" value="1"/>
</dbReference>
<feature type="domain" description="Alpha-L-rhamnosidase six-hairpin glycosidase" evidence="1">
    <location>
        <begin position="398"/>
        <end position="514"/>
    </location>
</feature>
<name>A0ABU5QPX5_9BACT</name>
<gene>
    <name evidence="2" type="ORF">VB264_13160</name>
</gene>
<protein>
    <submittedName>
        <fullName evidence="2">Glycogen debranching protein</fullName>
    </submittedName>
</protein>
<dbReference type="EMBL" id="JAYFUL010000020">
    <property type="protein sequence ID" value="MEA5258739.1"/>
    <property type="molecule type" value="Genomic_DNA"/>
</dbReference>
<comment type="caution">
    <text evidence="2">The sequence shown here is derived from an EMBL/GenBank/DDBJ whole genome shotgun (WGS) entry which is preliminary data.</text>
</comment>
<sequence length="806" mass="90022">MNTLKKRFSVLGLAWISLLVTNCTQKISSKLNLEKSLSNVESIKGRTEYLNSPYVTAGDRLYMIGHQNGQFPDLGWHVAGEMGGIWDHPIKLIDGFTGTIVINGQSTCLSQADEFVNYPFANKHAYQSAVKGLSIERFQFIPDGQEAVVIEYTFNNTEATDKTFTFLFDTYTDLRPVWLGEKTGMIDGNDEATWDEATNTWIVKDALNPWFVMFGGLNAEKANVTPVCNYQPQGKGCRAALSFTLTVPANSAKTIPITIAGSYQSSQQMKDTYQFVQTNASKLLAEKRLRYESIDHQTRLTIPDKKLEQAFRWVKYDTDWLIRDVPEIGRGLSAGLPDYPWWFGVDGEYALQGLIATGRKDVVYNAIDLIHKISKKTSDNGKILHEVSTNGAVFNDGNINETPQFASLIYKVYQWTGDKEFLAKYFPTIKKGLDWLMTKNDANGNLFPDGFGMMEIHGMNSEMIDVAVYTQKAFADAAEMAKAMDDNALATMYSDKAQLIRQKINKDFWVADANSFADFIGTKEQALHLIDDAIIRADTLKKPWAVEELNITKNKISALPANTSQGFVLHHNWVVNTPMEMGIADADKAIIALNTASKFVSPFGVFVTGIDRDETAGKDEMPTSLNRKIFTYTGAVMTLPTGVLAIAENNYGRPDRALHYLNAMTKSFSFALPGSIYEVSPDYGMVAQAWNLYSYGVPIVQQFFGIQPKASEKTILIQPQMPSTWHQASLENVKVGDNEIGIHYDNNSNNLTLKIEQSQSDWKLVLTFPTGKYHHFVLNGKVVVPINKGKSDIIESSEKKISLVLN</sequence>
<dbReference type="InterPro" id="IPR008928">
    <property type="entry name" value="6-hairpin_glycosidase_sf"/>
</dbReference>
<proteinExistence type="predicted"/>
<accession>A0ABU5QPX5</accession>
<evidence type="ECO:0000313" key="2">
    <source>
        <dbReference type="EMBL" id="MEA5258739.1"/>
    </source>
</evidence>
<reference evidence="2 3" key="1">
    <citation type="submission" date="2023-12" db="EMBL/GenBank/DDBJ databases">
        <title>Novel species of the genus Arcicella isolated from rivers.</title>
        <authorList>
            <person name="Lu H."/>
        </authorList>
    </citation>
    <scope>NUCLEOTIDE SEQUENCE [LARGE SCALE GENOMIC DNA]</scope>
    <source>
        <strain evidence="2 3">LMG 21963</strain>
    </source>
</reference>
<evidence type="ECO:0000313" key="3">
    <source>
        <dbReference type="Proteomes" id="UP001304671"/>
    </source>
</evidence>
<dbReference type="SUPFAM" id="SSF48208">
    <property type="entry name" value="Six-hairpin glycosidases"/>
    <property type="match status" value="1"/>
</dbReference>
<dbReference type="InterPro" id="IPR035396">
    <property type="entry name" value="Bac_rhamnosid6H"/>
</dbReference>
<organism evidence="2 3">
    <name type="scientific">Arcicella aquatica</name>
    <dbReference type="NCBI Taxonomy" id="217141"/>
    <lineage>
        <taxon>Bacteria</taxon>
        <taxon>Pseudomonadati</taxon>
        <taxon>Bacteroidota</taxon>
        <taxon>Cytophagia</taxon>
        <taxon>Cytophagales</taxon>
        <taxon>Flectobacillaceae</taxon>
        <taxon>Arcicella</taxon>
    </lineage>
</organism>
<dbReference type="InterPro" id="IPR012341">
    <property type="entry name" value="6hp_glycosidase-like_sf"/>
</dbReference>
<dbReference type="RefSeq" id="WP_323250047.1">
    <property type="nucleotide sequence ID" value="NZ_JAYFUL010000020.1"/>
</dbReference>
<keyword evidence="3" id="KW-1185">Reference proteome</keyword>
<evidence type="ECO:0000259" key="1">
    <source>
        <dbReference type="Pfam" id="PF17389"/>
    </source>
</evidence>